<sequence length="848" mass="95622">MDDEEEGDEDWRYGPLGRAGVLKDAEPVPPEPAESKSEASQKPLRCGEVNPRTIWAYWAQGHEQMPEFFRLCVNTWQRTNPHWDVRILQKSTVLEYLLEEELPNRFFDMTSHQTASDAVRLGVLSRYGGVWLDVNILLCGSLDRLCWNAIRHGTPACVFFHPSYGTEALGGQDFVESWCLATKPENPFFMRWREIFKELFQDRLGIDGLLKHRLYKGLDLSGFEKLNRDFQGSGMEFREYLAIHAMCHRLLETDPESRRAWRDDFLKVNAADTAFRLQMVAQASDMHMAQVLLLEDTRAEQLIEGVPLIKFRTPDYGPLLQLSTAQLTDRRHLLGRLLDPAPRAGARAVRAPQRVSMSFMGGARRFTAAATVAAILCRGARAQSPLGPSLPKLRPVELRSDGLGDRQGARHACAVLAAPVSGEEPDAENRAEPQKRRARCGASHGAMESERDKSLFARLPEDLLAKVVEDLPSNLAQRTIQTHLSELTAFKIELHSKIEEQLLRMGTADGLAAWLREECKPAFHHEVVVAACLSSFDGRPHPDAYWTSCFDPSDLRTEKCRMILDALVQLSTSEHLLSETDIQIGFSRVLGIVTSEMEVKETRSEFPHLVALLRGAVEKELLAAQFLKLARRLHYGGPLGMQALRCAQRQTPLHSRRVWGTGDLRQMRAEMHDTIEVCLVRARARAKVWGGEVGVWIVCSWAPSTSGKGVGSPSGTRVAQIDHHTSSYILIHNTFSGSTWSRKFHGRHSVVALHSKAAVVPEWSLVLVLVASKTEFKPPIRIQIRRATVYIGVSKRLEIQKHRPGNIESYPSHSMQYFQSIRFLKVYICDIPQKRPKPDAPPKKNMYL</sequence>
<dbReference type="InterPro" id="IPR051706">
    <property type="entry name" value="Glycosyltransferase_domain"/>
</dbReference>
<feature type="region of interest" description="Disordered" evidence="1">
    <location>
        <begin position="420"/>
        <end position="449"/>
    </location>
</feature>
<protein>
    <submittedName>
        <fullName evidence="2">Uncharacterized protein</fullName>
    </submittedName>
</protein>
<name>A0ABP0PLG2_9DINO</name>
<dbReference type="Pfam" id="PF05704">
    <property type="entry name" value="Caps_synth"/>
    <property type="match status" value="1"/>
</dbReference>
<evidence type="ECO:0000313" key="3">
    <source>
        <dbReference type="Proteomes" id="UP001642484"/>
    </source>
</evidence>
<comment type="caution">
    <text evidence="2">The sequence shown here is derived from an EMBL/GenBank/DDBJ whole genome shotgun (WGS) entry which is preliminary data.</text>
</comment>
<dbReference type="Proteomes" id="UP001642484">
    <property type="component" value="Unassembled WGS sequence"/>
</dbReference>
<dbReference type="Gene3D" id="3.90.550.20">
    <property type="match status" value="1"/>
</dbReference>
<dbReference type="PANTHER" id="PTHR32385:SF15">
    <property type="entry name" value="INOSITOL PHOSPHOCERAMIDE MANNOSYLTRANSFERASE 1"/>
    <property type="match status" value="1"/>
</dbReference>
<accession>A0ABP0PLG2</accession>
<feature type="region of interest" description="Disordered" evidence="1">
    <location>
        <begin position="1"/>
        <end position="44"/>
    </location>
</feature>
<reference evidence="2 3" key="1">
    <citation type="submission" date="2024-02" db="EMBL/GenBank/DDBJ databases">
        <authorList>
            <person name="Chen Y."/>
            <person name="Shah S."/>
            <person name="Dougan E. K."/>
            <person name="Thang M."/>
            <person name="Chan C."/>
        </authorList>
    </citation>
    <scope>NUCLEOTIDE SEQUENCE [LARGE SCALE GENOMIC DNA]</scope>
</reference>
<dbReference type="Gene3D" id="1.25.40.180">
    <property type="match status" value="1"/>
</dbReference>
<evidence type="ECO:0000313" key="2">
    <source>
        <dbReference type="EMBL" id="CAK9076875.1"/>
    </source>
</evidence>
<dbReference type="EMBL" id="CAXAMN010023339">
    <property type="protein sequence ID" value="CAK9076875.1"/>
    <property type="molecule type" value="Genomic_DNA"/>
</dbReference>
<dbReference type="PANTHER" id="PTHR32385">
    <property type="entry name" value="MANNOSYL PHOSPHORYLINOSITOL CERAMIDE SYNTHASE"/>
    <property type="match status" value="1"/>
</dbReference>
<keyword evidence="3" id="KW-1185">Reference proteome</keyword>
<evidence type="ECO:0000256" key="1">
    <source>
        <dbReference type="SAM" id="MobiDB-lite"/>
    </source>
</evidence>
<dbReference type="InterPro" id="IPR008441">
    <property type="entry name" value="AfumC-like_glycosyl_Trfase"/>
</dbReference>
<dbReference type="InterPro" id="IPR029044">
    <property type="entry name" value="Nucleotide-diphossugar_trans"/>
</dbReference>
<proteinExistence type="predicted"/>
<gene>
    <name evidence="2" type="ORF">CCMP2556_LOCUS37885</name>
</gene>
<dbReference type="SUPFAM" id="SSF53448">
    <property type="entry name" value="Nucleotide-diphospho-sugar transferases"/>
    <property type="match status" value="1"/>
</dbReference>
<organism evidence="2 3">
    <name type="scientific">Durusdinium trenchii</name>
    <dbReference type="NCBI Taxonomy" id="1381693"/>
    <lineage>
        <taxon>Eukaryota</taxon>
        <taxon>Sar</taxon>
        <taxon>Alveolata</taxon>
        <taxon>Dinophyceae</taxon>
        <taxon>Suessiales</taxon>
        <taxon>Symbiodiniaceae</taxon>
        <taxon>Durusdinium</taxon>
    </lineage>
</organism>